<dbReference type="AlphaFoldDB" id="A0A6N3HVZ9"/>
<name>A0A6N3HVZ9_KLEOX</name>
<accession>A0A6N3HVZ9</accession>
<gene>
    <name evidence="2" type="ORF">KOLFYP65_01735</name>
</gene>
<reference evidence="2" key="1">
    <citation type="submission" date="2019-11" db="EMBL/GenBank/DDBJ databases">
        <authorList>
            <person name="Feng L."/>
        </authorList>
    </citation>
    <scope>NUCLEOTIDE SEQUENCE</scope>
    <source>
        <strain evidence="2">KOxytocaLFYP65</strain>
    </source>
</reference>
<proteinExistence type="predicted"/>
<evidence type="ECO:0000313" key="2">
    <source>
        <dbReference type="EMBL" id="VYU81117.1"/>
    </source>
</evidence>
<keyword evidence="1" id="KW-0732">Signal</keyword>
<sequence length="56" mass="6456">MMRFHFLIPLFLLLAVSMRSIADSQVYIWGAEKKLPRTCSDNKYATTDLSPLSNYT</sequence>
<feature type="chain" id="PRO_5027003206" evidence="1">
    <location>
        <begin position="23"/>
        <end position="56"/>
    </location>
</feature>
<protein>
    <submittedName>
        <fullName evidence="2">Uncharacterized protein</fullName>
    </submittedName>
</protein>
<evidence type="ECO:0000256" key="1">
    <source>
        <dbReference type="SAM" id="SignalP"/>
    </source>
</evidence>
<feature type="signal peptide" evidence="1">
    <location>
        <begin position="1"/>
        <end position="22"/>
    </location>
</feature>
<organism evidence="2">
    <name type="scientific">Klebsiella oxytoca</name>
    <dbReference type="NCBI Taxonomy" id="571"/>
    <lineage>
        <taxon>Bacteria</taxon>
        <taxon>Pseudomonadati</taxon>
        <taxon>Pseudomonadota</taxon>
        <taxon>Gammaproteobacteria</taxon>
        <taxon>Enterobacterales</taxon>
        <taxon>Enterobacteriaceae</taxon>
        <taxon>Klebsiella/Raoultella group</taxon>
        <taxon>Klebsiella</taxon>
    </lineage>
</organism>
<dbReference type="EMBL" id="CACRTM010000044">
    <property type="protein sequence ID" value="VYU81117.1"/>
    <property type="molecule type" value="Genomic_DNA"/>
</dbReference>